<dbReference type="Proteomes" id="UP000568664">
    <property type="component" value="Unassembled WGS sequence"/>
</dbReference>
<dbReference type="AlphaFoldDB" id="A0A7Y0Q845"/>
<keyword evidence="2" id="KW-1185">Reference proteome</keyword>
<name>A0A7Y0Q845_9GAMM</name>
<evidence type="ECO:0008006" key="3">
    <source>
        <dbReference type="Google" id="ProtNLM"/>
    </source>
</evidence>
<evidence type="ECO:0000313" key="1">
    <source>
        <dbReference type="EMBL" id="NMP31730.1"/>
    </source>
</evidence>
<dbReference type="EMBL" id="JABBXH010000003">
    <property type="protein sequence ID" value="NMP31730.1"/>
    <property type="molecule type" value="Genomic_DNA"/>
</dbReference>
<comment type="caution">
    <text evidence="1">The sequence shown here is derived from an EMBL/GenBank/DDBJ whole genome shotgun (WGS) entry which is preliminary data.</text>
</comment>
<reference evidence="1 2" key="1">
    <citation type="submission" date="2020-04" db="EMBL/GenBank/DDBJ databases">
        <title>Thalassotalea sp. M1531, isolated from the surface of marine red alga.</title>
        <authorList>
            <person name="Pang L."/>
            <person name="Lu D.-C."/>
        </authorList>
    </citation>
    <scope>NUCLEOTIDE SEQUENCE [LARGE SCALE GENOMIC DNA]</scope>
    <source>
        <strain evidence="1 2">M1531</strain>
    </source>
</reference>
<proteinExistence type="predicted"/>
<organism evidence="1 2">
    <name type="scientific">Thalassotalea algicola</name>
    <dbReference type="NCBI Taxonomy" id="2716224"/>
    <lineage>
        <taxon>Bacteria</taxon>
        <taxon>Pseudomonadati</taxon>
        <taxon>Pseudomonadota</taxon>
        <taxon>Gammaproteobacteria</taxon>
        <taxon>Alteromonadales</taxon>
        <taxon>Colwelliaceae</taxon>
        <taxon>Thalassotalea</taxon>
    </lineage>
</organism>
<dbReference type="RefSeq" id="WP_169075077.1">
    <property type="nucleotide sequence ID" value="NZ_JABBXH010000003.1"/>
</dbReference>
<gene>
    <name evidence="1" type="ORF">HII17_09160</name>
</gene>
<accession>A0A7Y0Q845</accession>
<evidence type="ECO:0000313" key="2">
    <source>
        <dbReference type="Proteomes" id="UP000568664"/>
    </source>
</evidence>
<protein>
    <recommendedName>
        <fullName evidence="3">HEAT repeat domain-containing protein</fullName>
    </recommendedName>
</protein>
<sequence length="324" mass="36808">MQFTLVKRINIISVFVVALVSSNIHATPFGGYSGAIEQQLIERLPLLINDPVQLDHQIKLLPQQQQVMIRAKALKLLANKTPTKQQQVWVEQQLNSKLVLTGTNPDHPEQVMTLVNIASLAKATRFQWQIRQHSSLQITKILANQWQWQDFEQHNKLAQQAFSYTLSQLSESGIEQLQQSVFNQQFLSQLTNRTLAGLILAKPSLQMSKQLFGNKTDEFSYQQLGQVQDLYASEQAVELLTLASTNEKLLSMSLMRLSRTYASEEKARSVLLTYLKNKESAWLAASAISQSNNIELKRLVRQLNEKSENKAAAFAYQQLQEAEL</sequence>